<feature type="compositionally biased region" description="Basic and acidic residues" evidence="1">
    <location>
        <begin position="81"/>
        <end position="100"/>
    </location>
</feature>
<dbReference type="Proteomes" id="UP000314294">
    <property type="component" value="Unassembled WGS sequence"/>
</dbReference>
<keyword evidence="3" id="KW-1185">Reference proteome</keyword>
<organism evidence="2 3">
    <name type="scientific">Liparis tanakae</name>
    <name type="common">Tanaka's snailfish</name>
    <dbReference type="NCBI Taxonomy" id="230148"/>
    <lineage>
        <taxon>Eukaryota</taxon>
        <taxon>Metazoa</taxon>
        <taxon>Chordata</taxon>
        <taxon>Craniata</taxon>
        <taxon>Vertebrata</taxon>
        <taxon>Euteleostomi</taxon>
        <taxon>Actinopterygii</taxon>
        <taxon>Neopterygii</taxon>
        <taxon>Teleostei</taxon>
        <taxon>Neoteleostei</taxon>
        <taxon>Acanthomorphata</taxon>
        <taxon>Eupercaria</taxon>
        <taxon>Perciformes</taxon>
        <taxon>Cottioidei</taxon>
        <taxon>Cottales</taxon>
        <taxon>Liparidae</taxon>
        <taxon>Liparis</taxon>
    </lineage>
</organism>
<protein>
    <submittedName>
        <fullName evidence="2">Uncharacterized protein</fullName>
    </submittedName>
</protein>
<proteinExistence type="predicted"/>
<gene>
    <name evidence="2" type="ORF">EYF80_011682</name>
</gene>
<feature type="region of interest" description="Disordered" evidence="1">
    <location>
        <begin position="177"/>
        <end position="202"/>
    </location>
</feature>
<dbReference type="AlphaFoldDB" id="A0A4Z2IK56"/>
<feature type="compositionally biased region" description="Basic and acidic residues" evidence="1">
    <location>
        <begin position="180"/>
        <end position="191"/>
    </location>
</feature>
<sequence>MLGIDEEQQIPMTTDSHDNVRRKLIPLCGRHEGGREERAVLCVRPSGVIKARLLAGVPVQHSWVLAFPPLHLGCSEQGTEDEGRGDRPRWERSERQQRGWREDLDIGGERVEMDRRGEATRGGTRPGERLGGGQEMEMENRARGASRFMMQHNASVLLRGVQGKVLLKSLLQSQGVDPRVPIEDGKDGETARRRRSQASMLSPSQCVAESVEVRAQSARHDSMSRGEALHSIHVHPCVFMWELLYLDVRPLGLQALHARQNLLLVPGKSHTHLSQFTTRKIEQEY</sequence>
<evidence type="ECO:0000313" key="3">
    <source>
        <dbReference type="Proteomes" id="UP000314294"/>
    </source>
</evidence>
<name>A0A4Z2IK56_9TELE</name>
<evidence type="ECO:0000256" key="1">
    <source>
        <dbReference type="SAM" id="MobiDB-lite"/>
    </source>
</evidence>
<comment type="caution">
    <text evidence="2">The sequence shown here is derived from an EMBL/GenBank/DDBJ whole genome shotgun (WGS) entry which is preliminary data.</text>
</comment>
<dbReference type="EMBL" id="SRLO01000076">
    <property type="protein sequence ID" value="TNN78177.1"/>
    <property type="molecule type" value="Genomic_DNA"/>
</dbReference>
<accession>A0A4Z2IK56</accession>
<reference evidence="2 3" key="1">
    <citation type="submission" date="2019-03" db="EMBL/GenBank/DDBJ databases">
        <title>First draft genome of Liparis tanakae, snailfish: a comprehensive survey of snailfish specific genes.</title>
        <authorList>
            <person name="Kim W."/>
            <person name="Song I."/>
            <person name="Jeong J.-H."/>
            <person name="Kim D."/>
            <person name="Kim S."/>
            <person name="Ryu S."/>
            <person name="Song J.Y."/>
            <person name="Lee S.K."/>
        </authorList>
    </citation>
    <scope>NUCLEOTIDE SEQUENCE [LARGE SCALE GENOMIC DNA]</scope>
    <source>
        <tissue evidence="2">Muscle</tissue>
    </source>
</reference>
<feature type="region of interest" description="Disordered" evidence="1">
    <location>
        <begin position="74"/>
        <end position="100"/>
    </location>
</feature>
<evidence type="ECO:0000313" key="2">
    <source>
        <dbReference type="EMBL" id="TNN78177.1"/>
    </source>
</evidence>